<keyword evidence="2" id="KW-1185">Reference proteome</keyword>
<proteinExistence type="predicted"/>
<reference evidence="1" key="2">
    <citation type="journal article" date="2020" name="Nat. Commun.">
        <title>Large-scale genome sequencing of mycorrhizal fungi provides insights into the early evolution of symbiotic traits.</title>
        <authorList>
            <person name="Miyauchi S."/>
            <person name="Kiss E."/>
            <person name="Kuo A."/>
            <person name="Drula E."/>
            <person name="Kohler A."/>
            <person name="Sanchez-Garcia M."/>
            <person name="Morin E."/>
            <person name="Andreopoulos B."/>
            <person name="Barry K.W."/>
            <person name="Bonito G."/>
            <person name="Buee M."/>
            <person name="Carver A."/>
            <person name="Chen C."/>
            <person name="Cichocki N."/>
            <person name="Clum A."/>
            <person name="Culley D."/>
            <person name="Crous P.W."/>
            <person name="Fauchery L."/>
            <person name="Girlanda M."/>
            <person name="Hayes R.D."/>
            <person name="Keri Z."/>
            <person name="LaButti K."/>
            <person name="Lipzen A."/>
            <person name="Lombard V."/>
            <person name="Magnuson J."/>
            <person name="Maillard F."/>
            <person name="Murat C."/>
            <person name="Nolan M."/>
            <person name="Ohm R.A."/>
            <person name="Pangilinan J."/>
            <person name="Pereira M.F."/>
            <person name="Perotto S."/>
            <person name="Peter M."/>
            <person name="Pfister S."/>
            <person name="Riley R."/>
            <person name="Sitrit Y."/>
            <person name="Stielow J.B."/>
            <person name="Szollosi G."/>
            <person name="Zifcakova L."/>
            <person name="Stursova M."/>
            <person name="Spatafora J.W."/>
            <person name="Tedersoo L."/>
            <person name="Vaario L.M."/>
            <person name="Yamada A."/>
            <person name="Yan M."/>
            <person name="Wang P."/>
            <person name="Xu J."/>
            <person name="Bruns T."/>
            <person name="Baldrian P."/>
            <person name="Vilgalys R."/>
            <person name="Dunand C."/>
            <person name="Henrissat B."/>
            <person name="Grigoriev I.V."/>
            <person name="Hibbett D."/>
            <person name="Nagy L.G."/>
            <person name="Martin F.M."/>
        </authorList>
    </citation>
    <scope>NUCLEOTIDE SEQUENCE</scope>
    <source>
        <strain evidence="1">P2</strain>
    </source>
</reference>
<protein>
    <submittedName>
        <fullName evidence="1">Uncharacterized protein</fullName>
    </submittedName>
</protein>
<name>A0ACB6ZF91_THEGA</name>
<sequence length="297" mass="32534">MTMATVPQEIIDMIIGFLIEDRASLLACSLAGNSFCSPSRAHLFADIEVNNLQRFRGLLELSTTSLTNFDRESPKASSSVRTISVRDVDMWISPEILPSLLFLPLLEPFPRVRDFGIDSLTLPGHTGAETLSMLPVPSLRAGPHAEVGRGFDASRGVLIGGSLADSLDFPTSLEFSTASLKTLNLRNCQAPSLRWLLRYISYFPDLESLSLIDFTWRSIGGEDANESPIFQYPPTPPQSRGLSELTLEVQFAPLVPSAPRLLFESLSGGLRILRLMHIDMFLSVCQSTPPSSRPGGL</sequence>
<dbReference type="Proteomes" id="UP000886501">
    <property type="component" value="Unassembled WGS sequence"/>
</dbReference>
<accession>A0ACB6ZF91</accession>
<dbReference type="EMBL" id="MU118019">
    <property type="protein sequence ID" value="KAF9648123.1"/>
    <property type="molecule type" value="Genomic_DNA"/>
</dbReference>
<organism evidence="1 2">
    <name type="scientific">Thelephora ganbajun</name>
    <name type="common">Ganba fungus</name>
    <dbReference type="NCBI Taxonomy" id="370292"/>
    <lineage>
        <taxon>Eukaryota</taxon>
        <taxon>Fungi</taxon>
        <taxon>Dikarya</taxon>
        <taxon>Basidiomycota</taxon>
        <taxon>Agaricomycotina</taxon>
        <taxon>Agaricomycetes</taxon>
        <taxon>Thelephorales</taxon>
        <taxon>Thelephoraceae</taxon>
        <taxon>Thelephora</taxon>
    </lineage>
</organism>
<evidence type="ECO:0000313" key="1">
    <source>
        <dbReference type="EMBL" id="KAF9648123.1"/>
    </source>
</evidence>
<reference evidence="1" key="1">
    <citation type="submission" date="2019-10" db="EMBL/GenBank/DDBJ databases">
        <authorList>
            <consortium name="DOE Joint Genome Institute"/>
            <person name="Kuo A."/>
            <person name="Miyauchi S."/>
            <person name="Kiss E."/>
            <person name="Drula E."/>
            <person name="Kohler A."/>
            <person name="Sanchez-Garcia M."/>
            <person name="Andreopoulos B."/>
            <person name="Barry K.W."/>
            <person name="Bonito G."/>
            <person name="Buee M."/>
            <person name="Carver A."/>
            <person name="Chen C."/>
            <person name="Cichocki N."/>
            <person name="Clum A."/>
            <person name="Culley D."/>
            <person name="Crous P.W."/>
            <person name="Fauchery L."/>
            <person name="Girlanda M."/>
            <person name="Hayes R."/>
            <person name="Keri Z."/>
            <person name="Labutti K."/>
            <person name="Lipzen A."/>
            <person name="Lombard V."/>
            <person name="Magnuson J."/>
            <person name="Maillard F."/>
            <person name="Morin E."/>
            <person name="Murat C."/>
            <person name="Nolan M."/>
            <person name="Ohm R."/>
            <person name="Pangilinan J."/>
            <person name="Pereira M."/>
            <person name="Perotto S."/>
            <person name="Peter M."/>
            <person name="Riley R."/>
            <person name="Sitrit Y."/>
            <person name="Stielow B."/>
            <person name="Szollosi G."/>
            <person name="Zifcakova L."/>
            <person name="Stursova M."/>
            <person name="Spatafora J.W."/>
            <person name="Tedersoo L."/>
            <person name="Vaario L.-M."/>
            <person name="Yamada A."/>
            <person name="Yan M."/>
            <person name="Wang P."/>
            <person name="Xu J."/>
            <person name="Bruns T."/>
            <person name="Baldrian P."/>
            <person name="Vilgalys R."/>
            <person name="Henrissat B."/>
            <person name="Grigoriev I.V."/>
            <person name="Hibbett D."/>
            <person name="Nagy L.G."/>
            <person name="Martin F.M."/>
        </authorList>
    </citation>
    <scope>NUCLEOTIDE SEQUENCE</scope>
    <source>
        <strain evidence="1">P2</strain>
    </source>
</reference>
<evidence type="ECO:0000313" key="2">
    <source>
        <dbReference type="Proteomes" id="UP000886501"/>
    </source>
</evidence>
<comment type="caution">
    <text evidence="1">The sequence shown here is derived from an EMBL/GenBank/DDBJ whole genome shotgun (WGS) entry which is preliminary data.</text>
</comment>
<gene>
    <name evidence="1" type="ORF">BDM02DRAFT_2353428</name>
</gene>